<organism evidence="1 2">
    <name type="scientific">Parelaphostrongylus tenuis</name>
    <name type="common">Meningeal worm</name>
    <dbReference type="NCBI Taxonomy" id="148309"/>
    <lineage>
        <taxon>Eukaryota</taxon>
        <taxon>Metazoa</taxon>
        <taxon>Ecdysozoa</taxon>
        <taxon>Nematoda</taxon>
        <taxon>Chromadorea</taxon>
        <taxon>Rhabditida</taxon>
        <taxon>Rhabditina</taxon>
        <taxon>Rhabditomorpha</taxon>
        <taxon>Strongyloidea</taxon>
        <taxon>Metastrongylidae</taxon>
        <taxon>Parelaphostrongylus</taxon>
    </lineage>
</organism>
<sequence>MLLTREVWDCTWSGVMSAAFVPQYPDSWYCAEKALDSVKTEAVVESSDNQDVPTRCVAILRTGWINQHEGAGTATKSTMGRWFKKIREGNFVFEDVLRPNQPSLLNESDWQRFLDAGPRSSTRDLTEELGVSQRIDFNKFNNLILFTKSLARFRMCFIRIWLLSNNATLSK</sequence>
<dbReference type="Proteomes" id="UP001196413">
    <property type="component" value="Unassembled WGS sequence"/>
</dbReference>
<dbReference type="EMBL" id="JAHQIW010005026">
    <property type="protein sequence ID" value="KAJ1364669.1"/>
    <property type="molecule type" value="Genomic_DNA"/>
</dbReference>
<dbReference type="AlphaFoldDB" id="A0AAD5NBF5"/>
<reference evidence="1" key="1">
    <citation type="submission" date="2021-06" db="EMBL/GenBank/DDBJ databases">
        <title>Parelaphostrongylus tenuis whole genome reference sequence.</title>
        <authorList>
            <person name="Garwood T.J."/>
            <person name="Larsen P.A."/>
            <person name="Fountain-Jones N.M."/>
            <person name="Garbe J.R."/>
            <person name="Macchietto M.G."/>
            <person name="Kania S.A."/>
            <person name="Gerhold R.W."/>
            <person name="Richards J.E."/>
            <person name="Wolf T.M."/>
        </authorList>
    </citation>
    <scope>NUCLEOTIDE SEQUENCE</scope>
    <source>
        <strain evidence="1">MNPRO001-30</strain>
        <tissue evidence="1">Meninges</tissue>
    </source>
</reference>
<comment type="caution">
    <text evidence="1">The sequence shown here is derived from an EMBL/GenBank/DDBJ whole genome shotgun (WGS) entry which is preliminary data.</text>
</comment>
<evidence type="ECO:0000313" key="1">
    <source>
        <dbReference type="EMBL" id="KAJ1364669.1"/>
    </source>
</evidence>
<evidence type="ECO:0000313" key="2">
    <source>
        <dbReference type="Proteomes" id="UP001196413"/>
    </source>
</evidence>
<gene>
    <name evidence="1" type="ORF">KIN20_024805</name>
</gene>
<name>A0AAD5NBF5_PARTN</name>
<keyword evidence="2" id="KW-1185">Reference proteome</keyword>
<proteinExistence type="predicted"/>
<protein>
    <submittedName>
        <fullName evidence="1">Uncharacterized protein</fullName>
    </submittedName>
</protein>
<accession>A0AAD5NBF5</accession>